<accession>A0ABN3VQ59</accession>
<gene>
    <name evidence="2" type="ORF">GCM10010517_01450</name>
</gene>
<evidence type="ECO:0000256" key="1">
    <source>
        <dbReference type="SAM" id="MobiDB-lite"/>
    </source>
</evidence>
<reference evidence="2 3" key="1">
    <citation type="journal article" date="2019" name="Int. J. Syst. Evol. Microbiol.">
        <title>The Global Catalogue of Microorganisms (GCM) 10K type strain sequencing project: providing services to taxonomists for standard genome sequencing and annotation.</title>
        <authorList>
            <consortium name="The Broad Institute Genomics Platform"/>
            <consortium name="The Broad Institute Genome Sequencing Center for Infectious Disease"/>
            <person name="Wu L."/>
            <person name="Ma J."/>
        </authorList>
    </citation>
    <scope>NUCLEOTIDE SEQUENCE [LARGE SCALE GENOMIC DNA]</scope>
    <source>
        <strain evidence="2 3">JCM 6242</strain>
    </source>
</reference>
<keyword evidence="3" id="KW-1185">Reference proteome</keyword>
<organism evidence="2 3">
    <name type="scientific">Streptosporangium fragile</name>
    <dbReference type="NCBI Taxonomy" id="46186"/>
    <lineage>
        <taxon>Bacteria</taxon>
        <taxon>Bacillati</taxon>
        <taxon>Actinomycetota</taxon>
        <taxon>Actinomycetes</taxon>
        <taxon>Streptosporangiales</taxon>
        <taxon>Streptosporangiaceae</taxon>
        <taxon>Streptosporangium</taxon>
    </lineage>
</organism>
<name>A0ABN3VQ59_9ACTN</name>
<dbReference type="Proteomes" id="UP001500831">
    <property type="component" value="Unassembled WGS sequence"/>
</dbReference>
<evidence type="ECO:0008006" key="4">
    <source>
        <dbReference type="Google" id="ProtNLM"/>
    </source>
</evidence>
<dbReference type="RefSeq" id="WP_344966646.1">
    <property type="nucleotide sequence ID" value="NZ_BAAAVI010000001.1"/>
</dbReference>
<protein>
    <recommendedName>
        <fullName evidence="4">Lipoprotein</fullName>
    </recommendedName>
</protein>
<dbReference type="EMBL" id="BAAAVI010000001">
    <property type="protein sequence ID" value="GAA2845111.1"/>
    <property type="molecule type" value="Genomic_DNA"/>
</dbReference>
<evidence type="ECO:0000313" key="3">
    <source>
        <dbReference type="Proteomes" id="UP001500831"/>
    </source>
</evidence>
<feature type="region of interest" description="Disordered" evidence="1">
    <location>
        <begin position="243"/>
        <end position="267"/>
    </location>
</feature>
<comment type="caution">
    <text evidence="2">The sequence shown here is derived from an EMBL/GenBank/DDBJ whole genome shotgun (WGS) entry which is preliminary data.</text>
</comment>
<dbReference type="PROSITE" id="PS51257">
    <property type="entry name" value="PROKAR_LIPOPROTEIN"/>
    <property type="match status" value="1"/>
</dbReference>
<sequence length="267" mass="28668">MTHSIRIVGALALLLVAGCSGEEKRQAVALQPLTVKEQVSSIVKGDDGYAVNWAGVLVNANRWHFGEHVVATVVAKDARGNEVVRIEQPLDAVPPAGTLPFSGQVVVEDKPADVSIQYRPARWHQAGRIVSAFKPFPVSDVMTDRKDDGAYLITGYVGSPYVLPVRSLAVTALLRDKRGKLLGGGSTFADDVQPGEKRRFILQIKSVEDTGEIATAEVTARTWGSSSRPYEQLAFGGVIPANTAKPTTPPFTRDRGAQLTVNGDSRP</sequence>
<proteinExistence type="predicted"/>
<evidence type="ECO:0000313" key="2">
    <source>
        <dbReference type="EMBL" id="GAA2845111.1"/>
    </source>
</evidence>